<feature type="region of interest" description="Disordered" evidence="2">
    <location>
        <begin position="137"/>
        <end position="177"/>
    </location>
</feature>
<protein>
    <recommendedName>
        <fullName evidence="1">Major sperm protein</fullName>
    </recommendedName>
</protein>
<reference evidence="4 5" key="1">
    <citation type="submission" date="2015-01" db="EMBL/GenBank/DDBJ databases">
        <title>Evolution of Trichinella species and genotypes.</title>
        <authorList>
            <person name="Korhonen P.K."/>
            <person name="Edoardo P."/>
            <person name="Giuseppe L.R."/>
            <person name="Gasser R.B."/>
        </authorList>
    </citation>
    <scope>NUCLEOTIDE SEQUENCE [LARGE SCALE GENOMIC DNA]</scope>
    <source>
        <strain evidence="4">ISS37</strain>
    </source>
</reference>
<comment type="caution">
    <text evidence="4">The sequence shown here is derived from an EMBL/GenBank/DDBJ whole genome shotgun (WGS) entry which is preliminary data.</text>
</comment>
<name>A0A0V0SN52_9BILA</name>
<sequence>MSMDANMEALKRITLPVKRIVLRNAAHYWIQLRVNNPTNLTIGFKAKSTLPKHLILYPKCGFLKPNSSLLIKLCFYRLLPSCVSNRKRDRLTMLFAVKPKRRSLRKDPELMWRGSSFPSLISRQCINIIYKQKEVTDNNSETNSTNFESASKLSEDKLSEDDATSASVQQNQEQSDS</sequence>
<dbReference type="PROSITE" id="PS50202">
    <property type="entry name" value="MSP"/>
    <property type="match status" value="1"/>
</dbReference>
<evidence type="ECO:0000313" key="4">
    <source>
        <dbReference type="EMBL" id="KRX27911.1"/>
    </source>
</evidence>
<dbReference type="InterPro" id="IPR008962">
    <property type="entry name" value="PapD-like_sf"/>
</dbReference>
<evidence type="ECO:0000256" key="2">
    <source>
        <dbReference type="SAM" id="MobiDB-lite"/>
    </source>
</evidence>
<keyword evidence="5" id="KW-1185">Reference proteome</keyword>
<feature type="compositionally biased region" description="Low complexity" evidence="2">
    <location>
        <begin position="137"/>
        <end position="151"/>
    </location>
</feature>
<keyword evidence="1" id="KW-0963">Cytoplasm</keyword>
<dbReference type="STRING" id="6336.A0A0V0SN52"/>
<feature type="domain" description="MSP" evidence="3">
    <location>
        <begin position="11"/>
        <end position="130"/>
    </location>
</feature>
<dbReference type="Proteomes" id="UP000054630">
    <property type="component" value="Unassembled WGS sequence"/>
</dbReference>
<dbReference type="Gene3D" id="2.60.40.10">
    <property type="entry name" value="Immunoglobulins"/>
    <property type="match status" value="1"/>
</dbReference>
<dbReference type="OrthoDB" id="5915045at2759"/>
<evidence type="ECO:0000256" key="1">
    <source>
        <dbReference type="RuleBase" id="RU003425"/>
    </source>
</evidence>
<dbReference type="SUPFAM" id="SSF49354">
    <property type="entry name" value="PapD-like"/>
    <property type="match status" value="1"/>
</dbReference>
<gene>
    <name evidence="4" type="ORF">T07_6766</name>
</gene>
<dbReference type="InterPro" id="IPR000535">
    <property type="entry name" value="MSP_dom"/>
</dbReference>
<organism evidence="4 5">
    <name type="scientific">Trichinella nelsoni</name>
    <dbReference type="NCBI Taxonomy" id="6336"/>
    <lineage>
        <taxon>Eukaryota</taxon>
        <taxon>Metazoa</taxon>
        <taxon>Ecdysozoa</taxon>
        <taxon>Nematoda</taxon>
        <taxon>Enoplea</taxon>
        <taxon>Dorylaimia</taxon>
        <taxon>Trichinellida</taxon>
        <taxon>Trichinellidae</taxon>
        <taxon>Trichinella</taxon>
    </lineage>
</organism>
<dbReference type="AlphaFoldDB" id="A0A0V0SN52"/>
<dbReference type="InterPro" id="IPR013783">
    <property type="entry name" value="Ig-like_fold"/>
</dbReference>
<dbReference type="EMBL" id="JYDL01000002">
    <property type="protein sequence ID" value="KRX27911.1"/>
    <property type="molecule type" value="Genomic_DNA"/>
</dbReference>
<proteinExistence type="predicted"/>
<dbReference type="Pfam" id="PF00635">
    <property type="entry name" value="Motile_Sperm"/>
    <property type="match status" value="1"/>
</dbReference>
<feature type="compositionally biased region" description="Polar residues" evidence="2">
    <location>
        <begin position="164"/>
        <end position="177"/>
    </location>
</feature>
<evidence type="ECO:0000313" key="5">
    <source>
        <dbReference type="Proteomes" id="UP000054630"/>
    </source>
</evidence>
<evidence type="ECO:0000259" key="3">
    <source>
        <dbReference type="PROSITE" id="PS50202"/>
    </source>
</evidence>
<keyword evidence="1" id="KW-0206">Cytoskeleton</keyword>
<comment type="function">
    <text evidence="1">Central component in molecular interactions underlying sperm crawling. Forms an extensive filament system that extends from sperm villipoda, along the leading edge of the pseudopod.</text>
</comment>
<accession>A0A0V0SN52</accession>